<dbReference type="Gene3D" id="2.40.40.20">
    <property type="match status" value="1"/>
</dbReference>
<dbReference type="Gene3D" id="3.40.228.10">
    <property type="entry name" value="Dimethylsulfoxide Reductase, domain 2"/>
    <property type="match status" value="1"/>
</dbReference>
<dbReference type="EMBL" id="CYSD01000012">
    <property type="protein sequence ID" value="CUH75270.1"/>
    <property type="molecule type" value="Genomic_DNA"/>
</dbReference>
<dbReference type="RefSeq" id="WP_058288453.1">
    <property type="nucleotide sequence ID" value="NZ_CYSD01000012.1"/>
</dbReference>
<dbReference type="GO" id="GO:0051536">
    <property type="term" value="F:iron-sulfur cluster binding"/>
    <property type="evidence" value="ECO:0007669"/>
    <property type="project" value="UniProtKB-KW"/>
</dbReference>
<comment type="similarity">
    <text evidence="1">Belongs to the prokaryotic molybdopterin-containing oxidoreductase family.</text>
</comment>
<keyword evidence="4" id="KW-0411">Iron-sulfur</keyword>
<dbReference type="Pfam" id="PF01568">
    <property type="entry name" value="Molydop_binding"/>
    <property type="match status" value="1"/>
</dbReference>
<proteinExistence type="inferred from homology"/>
<dbReference type="InterPro" id="IPR006963">
    <property type="entry name" value="Mopterin_OxRdtase_4Fe-4S_dom"/>
</dbReference>
<accession>A0A0P1G173</accession>
<dbReference type="Proteomes" id="UP000052022">
    <property type="component" value="Unassembled WGS sequence"/>
</dbReference>
<dbReference type="Pfam" id="PF00384">
    <property type="entry name" value="Molybdopterin"/>
    <property type="match status" value="1"/>
</dbReference>
<dbReference type="Gene3D" id="2.20.25.90">
    <property type="entry name" value="ADC-like domains"/>
    <property type="match status" value="1"/>
</dbReference>
<dbReference type="GO" id="GO:0046872">
    <property type="term" value="F:metal ion binding"/>
    <property type="evidence" value="ECO:0007669"/>
    <property type="project" value="UniProtKB-KW"/>
</dbReference>
<evidence type="ECO:0000256" key="2">
    <source>
        <dbReference type="ARBA" id="ARBA00022723"/>
    </source>
</evidence>
<keyword evidence="3" id="KW-0408">Iron</keyword>
<keyword evidence="7" id="KW-1185">Reference proteome</keyword>
<dbReference type="GO" id="GO:0043546">
    <property type="term" value="F:molybdopterin cofactor binding"/>
    <property type="evidence" value="ECO:0007669"/>
    <property type="project" value="InterPro"/>
</dbReference>
<organism evidence="6 7">
    <name type="scientific">Tritonibacter multivorans</name>
    <dbReference type="NCBI Taxonomy" id="928856"/>
    <lineage>
        <taxon>Bacteria</taxon>
        <taxon>Pseudomonadati</taxon>
        <taxon>Pseudomonadota</taxon>
        <taxon>Alphaproteobacteria</taxon>
        <taxon>Rhodobacterales</taxon>
        <taxon>Paracoccaceae</taxon>
        <taxon>Tritonibacter</taxon>
    </lineage>
</organism>
<sequence>MKDSQPTVEHRPSVCPLDCPDTCSLNIELTDGQITDVRGSKSNPFTAGAICKKVMRSYAEFTQGADRLLYPLRRTGPRGSGQFERISWEEALELVHDGFTRAIAAHGSQTVLPLNYAGPHGELAGGSMDRRFFYKLGASRLDRKPLCAGVRSMAYSSLFGSAASMGPEQLAQSDLILIWGVNVTVSALHLTRHINAARKAGGRLVIIDPKRTKIAEQADLHLQVKPGTDVVLGLALAAELDRRGALDEAFLEKWALGADEYRANARQYDLPKAAEICGLALADLEQLTDWLVAARALVTATGVGPERGRSGGAGLRAAMSLNALLGQHGRPGAGVYGKPAALLPKTTARLQGDHMIDPDTRIINILDSAAAMLDRDRKIPVSAVMIYNHNPVAVHPDQGAMIKALSQEEVFTVGCDVVMTDSMAYCDVILPAASHFEFDDIYSAYGHTYVQRAAPVMAPLGESLPNTEIFRRLAARFGFEGAEFTATDAELMDQAFDLSDPRFEGGKLSDLPLDGALHLDLGAAGAAILCDTHGPATPSGKIELYSADLEARFGAGLPRYIAPTQDAAFTLVTPGSDKRINATFGNCALSDGPEELEIHPEDAVARGLVDGAEVEVFNARGAVQLVVKITDAMQPGVLYVAKGAWRRSSATGLTVNALIAASARTDIGDGAAYHETFVDLRPI</sequence>
<dbReference type="InterPro" id="IPR009010">
    <property type="entry name" value="Asp_de-COase-like_dom_sf"/>
</dbReference>
<dbReference type="PANTHER" id="PTHR43742:SF6">
    <property type="entry name" value="OXIDOREDUCTASE YYAE-RELATED"/>
    <property type="match status" value="1"/>
</dbReference>
<feature type="domain" description="4Fe-4S Mo/W bis-MGD-type" evidence="5">
    <location>
        <begin position="8"/>
        <end position="64"/>
    </location>
</feature>
<dbReference type="Gene3D" id="3.40.50.740">
    <property type="match status" value="1"/>
</dbReference>
<keyword evidence="6" id="KW-0560">Oxidoreductase</keyword>
<dbReference type="CDD" id="cd02766">
    <property type="entry name" value="MopB_3"/>
    <property type="match status" value="1"/>
</dbReference>
<dbReference type="SUPFAM" id="SSF53706">
    <property type="entry name" value="Formate dehydrogenase/DMSO reductase, domains 1-3"/>
    <property type="match status" value="1"/>
</dbReference>
<dbReference type="OrthoDB" id="9759518at2"/>
<evidence type="ECO:0000313" key="6">
    <source>
        <dbReference type="EMBL" id="CUH75270.1"/>
    </source>
</evidence>
<gene>
    <name evidence="6" type="primary">dmsA</name>
    <name evidence="6" type="ORF">TRM7557_00304</name>
</gene>
<dbReference type="SUPFAM" id="SSF50692">
    <property type="entry name" value="ADC-like"/>
    <property type="match status" value="1"/>
</dbReference>
<evidence type="ECO:0000256" key="4">
    <source>
        <dbReference type="ARBA" id="ARBA00023014"/>
    </source>
</evidence>
<dbReference type="GO" id="GO:0016491">
    <property type="term" value="F:oxidoreductase activity"/>
    <property type="evidence" value="ECO:0007669"/>
    <property type="project" value="UniProtKB-KW"/>
</dbReference>
<reference evidence="6 7" key="1">
    <citation type="submission" date="2015-09" db="EMBL/GenBank/DDBJ databases">
        <authorList>
            <consortium name="Swine Surveillance"/>
        </authorList>
    </citation>
    <scope>NUCLEOTIDE SEQUENCE [LARGE SCALE GENOMIC DNA]</scope>
    <source>
        <strain evidence="6 7">CECT 7557</strain>
    </source>
</reference>
<dbReference type="STRING" id="928856.SAMN04488049_10957"/>
<protein>
    <submittedName>
        <fullName evidence="6">Dimethyl sulfoxide reductase DmsA</fullName>
        <ecNumber evidence="6">1.8.5.3</ecNumber>
    </submittedName>
</protein>
<dbReference type="InterPro" id="IPR006657">
    <property type="entry name" value="MoPterin_dinucl-bd_dom"/>
</dbReference>
<dbReference type="SMART" id="SM00926">
    <property type="entry name" value="Molybdop_Fe4S4"/>
    <property type="match status" value="1"/>
</dbReference>
<evidence type="ECO:0000313" key="7">
    <source>
        <dbReference type="Proteomes" id="UP000052022"/>
    </source>
</evidence>
<dbReference type="InterPro" id="IPR006656">
    <property type="entry name" value="Mopterin_OxRdtase"/>
</dbReference>
<keyword evidence="2" id="KW-0479">Metal-binding</keyword>
<dbReference type="Pfam" id="PF04879">
    <property type="entry name" value="Molybdop_Fe4S4"/>
    <property type="match status" value="1"/>
</dbReference>
<dbReference type="AlphaFoldDB" id="A0A0P1G173"/>
<dbReference type="InterPro" id="IPR050612">
    <property type="entry name" value="Prok_Mopterin_Oxidored"/>
</dbReference>
<dbReference type="PANTHER" id="PTHR43742">
    <property type="entry name" value="TRIMETHYLAMINE-N-OXIDE REDUCTASE"/>
    <property type="match status" value="1"/>
</dbReference>
<dbReference type="EC" id="1.8.5.3" evidence="6"/>
<evidence type="ECO:0000256" key="3">
    <source>
        <dbReference type="ARBA" id="ARBA00023004"/>
    </source>
</evidence>
<evidence type="ECO:0000259" key="5">
    <source>
        <dbReference type="SMART" id="SM00926"/>
    </source>
</evidence>
<evidence type="ECO:0000256" key="1">
    <source>
        <dbReference type="ARBA" id="ARBA00010312"/>
    </source>
</evidence>
<name>A0A0P1G173_9RHOB</name>
<dbReference type="Gene3D" id="3.30.2070.10">
    <property type="entry name" value="Formate dehydrogenase/DMSO reductase"/>
    <property type="match status" value="1"/>
</dbReference>